<dbReference type="PROSITE" id="PS00232">
    <property type="entry name" value="CADHERIN_1"/>
    <property type="match status" value="1"/>
</dbReference>
<proteinExistence type="predicted"/>
<evidence type="ECO:0000313" key="11">
    <source>
        <dbReference type="Proteomes" id="UP000518266"/>
    </source>
</evidence>
<evidence type="ECO:0000256" key="1">
    <source>
        <dbReference type="ARBA" id="ARBA00004167"/>
    </source>
</evidence>
<evidence type="ECO:0000256" key="8">
    <source>
        <dbReference type="PROSITE-ProRule" id="PRU00043"/>
    </source>
</evidence>
<keyword evidence="2" id="KW-0812">Transmembrane</keyword>
<evidence type="ECO:0000256" key="7">
    <source>
        <dbReference type="ARBA" id="ARBA00023180"/>
    </source>
</evidence>
<dbReference type="EMBL" id="JAAKFY010000022">
    <property type="protein sequence ID" value="KAF3838398.1"/>
    <property type="molecule type" value="Genomic_DNA"/>
</dbReference>
<accession>A0A7J5XQS1</accession>
<dbReference type="Proteomes" id="UP000518266">
    <property type="component" value="Unassembled WGS sequence"/>
</dbReference>
<gene>
    <name evidence="10" type="ORF">F7725_010166</name>
</gene>
<keyword evidence="6" id="KW-0472">Membrane</keyword>
<dbReference type="GO" id="GO:0009653">
    <property type="term" value="P:anatomical structure morphogenesis"/>
    <property type="evidence" value="ECO:0007669"/>
    <property type="project" value="UniProtKB-ARBA"/>
</dbReference>
<comment type="caution">
    <text evidence="10">The sequence shown here is derived from an EMBL/GenBank/DDBJ whole genome shotgun (WGS) entry which is preliminary data.</text>
</comment>
<dbReference type="InterPro" id="IPR050174">
    <property type="entry name" value="Protocadherin/Cadherin-CA"/>
</dbReference>
<dbReference type="Gene3D" id="2.60.40.60">
    <property type="entry name" value="Cadherins"/>
    <property type="match status" value="2"/>
</dbReference>
<dbReference type="PANTHER" id="PTHR24028:SF114">
    <property type="entry name" value="PCDH2G3 PROTEIN-RELATED"/>
    <property type="match status" value="1"/>
</dbReference>
<evidence type="ECO:0000256" key="2">
    <source>
        <dbReference type="ARBA" id="ARBA00022692"/>
    </source>
</evidence>
<evidence type="ECO:0000259" key="9">
    <source>
        <dbReference type="PROSITE" id="PS50268"/>
    </source>
</evidence>
<evidence type="ECO:0000256" key="3">
    <source>
        <dbReference type="ARBA" id="ARBA00022737"/>
    </source>
</evidence>
<evidence type="ECO:0000256" key="5">
    <source>
        <dbReference type="ARBA" id="ARBA00022989"/>
    </source>
</evidence>
<feature type="domain" description="Cadherin" evidence="9">
    <location>
        <begin position="3"/>
        <end position="51"/>
    </location>
</feature>
<comment type="subcellular location">
    <subcellularLocation>
        <location evidence="1">Membrane</location>
        <topology evidence="1">Single-pass membrane protein</topology>
    </subcellularLocation>
</comment>
<reference evidence="10 11" key="1">
    <citation type="submission" date="2020-03" db="EMBL/GenBank/DDBJ databases">
        <title>Dissostichus mawsoni Genome sequencing and assembly.</title>
        <authorList>
            <person name="Park H."/>
        </authorList>
    </citation>
    <scope>NUCLEOTIDE SEQUENCE [LARGE SCALE GENOMIC DNA]</scope>
    <source>
        <strain evidence="10">DM0001</strain>
        <tissue evidence="10">Muscle</tissue>
    </source>
</reference>
<keyword evidence="3" id="KW-0677">Repeat</keyword>
<dbReference type="CDD" id="cd11304">
    <property type="entry name" value="Cadherin_repeat"/>
    <property type="match status" value="2"/>
</dbReference>
<dbReference type="GO" id="GO:0005886">
    <property type="term" value="C:plasma membrane"/>
    <property type="evidence" value="ECO:0007669"/>
    <property type="project" value="InterPro"/>
</dbReference>
<protein>
    <recommendedName>
        <fullName evidence="9">Cadherin domain-containing protein</fullName>
    </recommendedName>
</protein>
<keyword evidence="11" id="KW-1185">Reference proteome</keyword>
<dbReference type="PRINTS" id="PR00205">
    <property type="entry name" value="CADHERIN"/>
</dbReference>
<dbReference type="PANTHER" id="PTHR24028">
    <property type="entry name" value="CADHERIN-87A"/>
    <property type="match status" value="1"/>
</dbReference>
<dbReference type="PROSITE" id="PS50268">
    <property type="entry name" value="CADHERIN_2"/>
    <property type="match status" value="1"/>
</dbReference>
<dbReference type="SUPFAM" id="SSF49313">
    <property type="entry name" value="Cadherin-like"/>
    <property type="match status" value="2"/>
</dbReference>
<dbReference type="InterPro" id="IPR015919">
    <property type="entry name" value="Cadherin-like_sf"/>
</dbReference>
<keyword evidence="5" id="KW-1133">Transmembrane helix</keyword>
<dbReference type="InterPro" id="IPR020894">
    <property type="entry name" value="Cadherin_CS"/>
</dbReference>
<keyword evidence="4 8" id="KW-0106">Calcium</keyword>
<evidence type="ECO:0000313" key="10">
    <source>
        <dbReference type="EMBL" id="KAF3838398.1"/>
    </source>
</evidence>
<keyword evidence="7" id="KW-0325">Glycoprotein</keyword>
<evidence type="ECO:0000256" key="4">
    <source>
        <dbReference type="ARBA" id="ARBA00022837"/>
    </source>
</evidence>
<name>A0A7J5XQS1_DISMA</name>
<dbReference type="GO" id="GO:0005509">
    <property type="term" value="F:calcium ion binding"/>
    <property type="evidence" value="ECO:0007669"/>
    <property type="project" value="UniProtKB-UniRule"/>
</dbReference>
<dbReference type="OrthoDB" id="6252479at2759"/>
<dbReference type="AlphaFoldDB" id="A0A7J5XQS1"/>
<sequence>MGISLDKELDREDRKEITLLLTAFDGGSPQKSGTVVIHVTVLDANDNVPVFSQAIYRTSLPENSLLDTLVIRVSATDADEGMKTRVFSQPTNRRS</sequence>
<evidence type="ECO:0000256" key="6">
    <source>
        <dbReference type="ARBA" id="ARBA00023136"/>
    </source>
</evidence>
<dbReference type="InterPro" id="IPR002126">
    <property type="entry name" value="Cadherin-like_dom"/>
</dbReference>
<dbReference type="GO" id="GO:0007156">
    <property type="term" value="P:homophilic cell adhesion via plasma membrane adhesion molecules"/>
    <property type="evidence" value="ECO:0007669"/>
    <property type="project" value="InterPro"/>
</dbReference>
<organism evidence="10 11">
    <name type="scientific">Dissostichus mawsoni</name>
    <name type="common">Antarctic cod</name>
    <dbReference type="NCBI Taxonomy" id="36200"/>
    <lineage>
        <taxon>Eukaryota</taxon>
        <taxon>Metazoa</taxon>
        <taxon>Chordata</taxon>
        <taxon>Craniata</taxon>
        <taxon>Vertebrata</taxon>
        <taxon>Euteleostomi</taxon>
        <taxon>Actinopterygii</taxon>
        <taxon>Neopterygii</taxon>
        <taxon>Teleostei</taxon>
        <taxon>Neoteleostei</taxon>
        <taxon>Acanthomorphata</taxon>
        <taxon>Eupercaria</taxon>
        <taxon>Perciformes</taxon>
        <taxon>Notothenioidei</taxon>
        <taxon>Nototheniidae</taxon>
        <taxon>Dissostichus</taxon>
    </lineage>
</organism>